<organism evidence="2 3">
    <name type="scientific">Araneus ventricosus</name>
    <name type="common">Orbweaver spider</name>
    <name type="synonym">Epeira ventricosa</name>
    <dbReference type="NCBI Taxonomy" id="182803"/>
    <lineage>
        <taxon>Eukaryota</taxon>
        <taxon>Metazoa</taxon>
        <taxon>Ecdysozoa</taxon>
        <taxon>Arthropoda</taxon>
        <taxon>Chelicerata</taxon>
        <taxon>Arachnida</taxon>
        <taxon>Araneae</taxon>
        <taxon>Araneomorphae</taxon>
        <taxon>Entelegynae</taxon>
        <taxon>Araneoidea</taxon>
        <taxon>Araneidae</taxon>
        <taxon>Araneus</taxon>
    </lineage>
</organism>
<feature type="transmembrane region" description="Helical" evidence="1">
    <location>
        <begin position="74"/>
        <end position="96"/>
    </location>
</feature>
<keyword evidence="1" id="KW-0472">Membrane</keyword>
<evidence type="ECO:0000256" key="1">
    <source>
        <dbReference type="SAM" id="Phobius"/>
    </source>
</evidence>
<evidence type="ECO:0000313" key="2">
    <source>
        <dbReference type="EMBL" id="GBM74190.1"/>
    </source>
</evidence>
<reference evidence="2 3" key="1">
    <citation type="journal article" date="2019" name="Sci. Rep.">
        <title>Orb-weaving spider Araneus ventricosus genome elucidates the spidroin gene catalogue.</title>
        <authorList>
            <person name="Kono N."/>
            <person name="Nakamura H."/>
            <person name="Ohtoshi R."/>
            <person name="Moran D.A.P."/>
            <person name="Shinohara A."/>
            <person name="Yoshida Y."/>
            <person name="Fujiwara M."/>
            <person name="Mori M."/>
            <person name="Tomita M."/>
            <person name="Arakawa K."/>
        </authorList>
    </citation>
    <scope>NUCLEOTIDE SEQUENCE [LARGE SCALE GENOMIC DNA]</scope>
</reference>
<sequence length="129" mass="15059">MIKNLFIHTCGKHYKNTIAIFISNGNSSICIFQDYFHSAQIKEKLGKKSKEEPPQTNDVILNIIGHDGLWQRWIFLWMLLATMTVAGHYMAMSFYAPNLDYWCSRPDDSNRTVDEWKNVALPEDKRCSR</sequence>
<protein>
    <submittedName>
        <fullName evidence="2">Uncharacterized protein</fullName>
    </submittedName>
</protein>
<keyword evidence="1" id="KW-0812">Transmembrane</keyword>
<dbReference type="EMBL" id="BGPR01002481">
    <property type="protein sequence ID" value="GBM74190.1"/>
    <property type="molecule type" value="Genomic_DNA"/>
</dbReference>
<dbReference type="Proteomes" id="UP000499080">
    <property type="component" value="Unassembled WGS sequence"/>
</dbReference>
<keyword evidence="3" id="KW-1185">Reference proteome</keyword>
<evidence type="ECO:0000313" key="3">
    <source>
        <dbReference type="Proteomes" id="UP000499080"/>
    </source>
</evidence>
<dbReference type="AlphaFoldDB" id="A0A4Y2I9L2"/>
<comment type="caution">
    <text evidence="2">The sequence shown here is derived from an EMBL/GenBank/DDBJ whole genome shotgun (WGS) entry which is preliminary data.</text>
</comment>
<keyword evidence="1" id="KW-1133">Transmembrane helix</keyword>
<proteinExistence type="predicted"/>
<gene>
    <name evidence="2" type="ORF">AVEN_104813_1</name>
</gene>
<name>A0A4Y2I9L2_ARAVE</name>
<accession>A0A4Y2I9L2</accession>
<dbReference type="OrthoDB" id="5141738at2759"/>